<reference evidence="2 3" key="1">
    <citation type="submission" date="2019-01" db="EMBL/GenBank/DDBJ databases">
        <title>Sequencing of cultivated peanut Arachis hypogaea provides insights into genome evolution and oil improvement.</title>
        <authorList>
            <person name="Chen X."/>
        </authorList>
    </citation>
    <scope>NUCLEOTIDE SEQUENCE [LARGE SCALE GENOMIC DNA]</scope>
    <source>
        <strain evidence="3">cv. Fuhuasheng</strain>
        <tissue evidence="2">Leaves</tissue>
    </source>
</reference>
<sequence>MDCDYFLVHFSYAKGGGCSSLPLRIWGVRLRHGCTYLIFLSNYTINAFCERLGQLLAICLSLIALHPFIQKEYLHRFVWRSILQQTWSHVSRLWGVSRTLCMGSQLDLFLRTFFLYSANEVKKFTIDLGKNLVPHISVLGYELNIEYERVHQTCFTCERYENRLNSCLKGAVDVAINHGEAMNNKANNLETNQKIATNENQSKKFSETKNLKKSRYDQALP</sequence>
<name>A0A445AC83_ARAHY</name>
<gene>
    <name evidence="2" type="ORF">Ahy_B02g057467</name>
</gene>
<dbReference type="Proteomes" id="UP000289738">
    <property type="component" value="Chromosome B02"/>
</dbReference>
<evidence type="ECO:0000313" key="2">
    <source>
        <dbReference type="EMBL" id="RYR23978.1"/>
    </source>
</evidence>
<feature type="region of interest" description="Disordered" evidence="1">
    <location>
        <begin position="194"/>
        <end position="221"/>
    </location>
</feature>
<evidence type="ECO:0000313" key="3">
    <source>
        <dbReference type="Proteomes" id="UP000289738"/>
    </source>
</evidence>
<comment type="caution">
    <text evidence="2">The sequence shown here is derived from an EMBL/GenBank/DDBJ whole genome shotgun (WGS) entry which is preliminary data.</text>
</comment>
<organism evidence="2 3">
    <name type="scientific">Arachis hypogaea</name>
    <name type="common">Peanut</name>
    <dbReference type="NCBI Taxonomy" id="3818"/>
    <lineage>
        <taxon>Eukaryota</taxon>
        <taxon>Viridiplantae</taxon>
        <taxon>Streptophyta</taxon>
        <taxon>Embryophyta</taxon>
        <taxon>Tracheophyta</taxon>
        <taxon>Spermatophyta</taxon>
        <taxon>Magnoliopsida</taxon>
        <taxon>eudicotyledons</taxon>
        <taxon>Gunneridae</taxon>
        <taxon>Pentapetalae</taxon>
        <taxon>rosids</taxon>
        <taxon>fabids</taxon>
        <taxon>Fabales</taxon>
        <taxon>Fabaceae</taxon>
        <taxon>Papilionoideae</taxon>
        <taxon>50 kb inversion clade</taxon>
        <taxon>dalbergioids sensu lato</taxon>
        <taxon>Dalbergieae</taxon>
        <taxon>Pterocarpus clade</taxon>
        <taxon>Arachis</taxon>
    </lineage>
</organism>
<evidence type="ECO:0000256" key="1">
    <source>
        <dbReference type="SAM" id="MobiDB-lite"/>
    </source>
</evidence>
<dbReference type="AlphaFoldDB" id="A0A445AC83"/>
<proteinExistence type="predicted"/>
<keyword evidence="3" id="KW-1185">Reference proteome</keyword>
<dbReference type="EMBL" id="SDMP01000012">
    <property type="protein sequence ID" value="RYR23978.1"/>
    <property type="molecule type" value="Genomic_DNA"/>
</dbReference>
<feature type="compositionally biased region" description="Basic and acidic residues" evidence="1">
    <location>
        <begin position="201"/>
        <end position="221"/>
    </location>
</feature>
<protein>
    <submittedName>
        <fullName evidence="2">Uncharacterized protein</fullName>
    </submittedName>
</protein>
<accession>A0A445AC83</accession>